<keyword evidence="1" id="KW-0732">Signal</keyword>
<evidence type="ECO:0008006" key="4">
    <source>
        <dbReference type="Google" id="ProtNLM"/>
    </source>
</evidence>
<comment type="caution">
    <text evidence="2">The sequence shown here is derived from an EMBL/GenBank/DDBJ whole genome shotgun (WGS) entry which is preliminary data.</text>
</comment>
<evidence type="ECO:0000313" key="3">
    <source>
        <dbReference type="Proteomes" id="UP000590442"/>
    </source>
</evidence>
<feature type="chain" id="PRO_5032524321" description="CarboxypepD_reg-like domain-containing protein" evidence="1">
    <location>
        <begin position="20"/>
        <end position="248"/>
    </location>
</feature>
<evidence type="ECO:0000313" key="2">
    <source>
        <dbReference type="EMBL" id="NJB70748.1"/>
    </source>
</evidence>
<dbReference type="InterPro" id="IPR008969">
    <property type="entry name" value="CarboxyPept-like_regulatory"/>
</dbReference>
<gene>
    <name evidence="2" type="ORF">GGR42_001210</name>
</gene>
<dbReference type="EMBL" id="JAATJJ010000001">
    <property type="protein sequence ID" value="NJB70748.1"/>
    <property type="molecule type" value="Genomic_DNA"/>
</dbReference>
<sequence length="248" mass="28999">MKNVLLVFSCLFSFLLAHSQDDGRILLRGKVLYRNSNVVNENVINTTDDSATITNEDGEFMIRVKEGDELVFMAVNYQLMMVKITPEILKNNRLVVEVNEKVTELDEVVVTPENQEKFLEMQNEDFKEHEYEIDRTTQVVNIAQSRTERGMQDGINFVNIFKALVKSKNKNTEEKDPLKMSEVLRQVYDDAFFVNDLKLPQDKIEDFLYYCDTQLPEQSLLKKQNEFQLIDFLVDKSKVYLTQLDEDK</sequence>
<organism evidence="2 3">
    <name type="scientific">Saonia flava</name>
    <dbReference type="NCBI Taxonomy" id="523696"/>
    <lineage>
        <taxon>Bacteria</taxon>
        <taxon>Pseudomonadati</taxon>
        <taxon>Bacteroidota</taxon>
        <taxon>Flavobacteriia</taxon>
        <taxon>Flavobacteriales</taxon>
        <taxon>Flavobacteriaceae</taxon>
        <taxon>Saonia</taxon>
    </lineage>
</organism>
<accession>A0A846QRN3</accession>
<evidence type="ECO:0000256" key="1">
    <source>
        <dbReference type="SAM" id="SignalP"/>
    </source>
</evidence>
<dbReference type="SUPFAM" id="SSF49464">
    <property type="entry name" value="Carboxypeptidase regulatory domain-like"/>
    <property type="match status" value="1"/>
</dbReference>
<feature type="signal peptide" evidence="1">
    <location>
        <begin position="1"/>
        <end position="19"/>
    </location>
</feature>
<proteinExistence type="predicted"/>
<dbReference type="Proteomes" id="UP000590442">
    <property type="component" value="Unassembled WGS sequence"/>
</dbReference>
<protein>
    <recommendedName>
        <fullName evidence="4">CarboxypepD_reg-like domain-containing protein</fullName>
    </recommendedName>
</protein>
<dbReference type="RefSeq" id="WP_167961881.1">
    <property type="nucleotide sequence ID" value="NZ_JAATJJ010000001.1"/>
</dbReference>
<keyword evidence="3" id="KW-1185">Reference proteome</keyword>
<name>A0A846QRN3_9FLAO</name>
<dbReference type="AlphaFoldDB" id="A0A846QRN3"/>
<reference evidence="2 3" key="1">
    <citation type="submission" date="2020-03" db="EMBL/GenBank/DDBJ databases">
        <title>Genomic Encyclopedia of Type Strains, Phase IV (KMG-IV): sequencing the most valuable type-strain genomes for metagenomic binning, comparative biology and taxonomic classification.</title>
        <authorList>
            <person name="Goeker M."/>
        </authorList>
    </citation>
    <scope>NUCLEOTIDE SEQUENCE [LARGE SCALE GENOMIC DNA]</scope>
    <source>
        <strain evidence="2 3">DSM 29762</strain>
    </source>
</reference>